<dbReference type="SMART" id="SM00487">
    <property type="entry name" value="DEXDc"/>
    <property type="match status" value="1"/>
</dbReference>
<dbReference type="CDD" id="cd05402">
    <property type="entry name" value="NT_PAP_TUTase"/>
    <property type="match status" value="1"/>
</dbReference>
<dbReference type="GO" id="GO:0016787">
    <property type="term" value="F:hydrolase activity"/>
    <property type="evidence" value="ECO:0007669"/>
    <property type="project" value="InterPro"/>
</dbReference>
<evidence type="ECO:0000256" key="8">
    <source>
        <dbReference type="ARBA" id="ARBA00048744"/>
    </source>
</evidence>
<dbReference type="InterPro" id="IPR027417">
    <property type="entry name" value="P-loop_NTPase"/>
</dbReference>
<evidence type="ECO:0000256" key="6">
    <source>
        <dbReference type="ARBA" id="ARBA00022884"/>
    </source>
</evidence>
<feature type="domain" description="Helicase ATP-binding" evidence="9">
    <location>
        <begin position="176"/>
        <end position="353"/>
    </location>
</feature>
<evidence type="ECO:0000313" key="11">
    <source>
        <dbReference type="EMBL" id="EGG23223.1"/>
    </source>
</evidence>
<sequence length="2645" mass="304845">MNIQNSAFCRSCKKALFSHQELFFYRDINGGLHLVIANEDKRDKVWYTGDNPSDKNRNKTPYKVHCLGCKKAIGNHVNQFLDHLPYVLTLDSEEVALTHEHLAIKFSKQKKWKEVQGRVGNLIPEYSSATLPGAPKIKSSNKPYKPTELPRDEEHFEEICQTVQLVFKPYDYQWESTRQSVPKNTIVVLPTGKGKTKIAVMVMKILYQLNNLKQEEKETYQKRMILFLTNKIPLAEQQAKAIKQDCPDLKIHLRTGEGESGNIMEDRQYDVIVCTADIIRNWIGYNMASMKDFYLVIYDECHHATGEHVFVKLAEEIKKLDREFQPRILGLTASPSTGGKDTSQIMKNIDALERNIGSTIFRPKSLPMENPLEMESIVYQFTRQEIGTRKEIDSVLAEATKRLCDELKFTDPNLRYNDQNYTSFYQGLKKLDDYHRDQNPPRMTSVPSGLLYKLFNLIGILQVQGIQAVLTSIVEDLQMDELDSYYTSAYMYYMKKIQKGVLDQFVGTNPPLYSSKYKALRDYINNFIEKSVANDTISDVRGIVFVKTRQGCSDLIKLLKKEPVNLHIKSKLFVGHTGEDGMSTEKQNRIMESFRKGDCKFLVATSVLEEGIDVQQCNMVISFDPDLNLRNMIQRRGRARSKDGKFAYLIKEGETDEIKSLEKNEILMAKIILEYMDVRKSEYENSIKQYKFIDGSYSLDRAHHSLVLSFYHYDEDLLQERLKSLEPKSIEEVYSKKEKRRYLNQYLLVGMETNTQSFEDLFKSVALAPSEQDPSSDVASNNPCYFWGAAVNIHEKHSISGSDKTDSYFSRANIKVGNFSTPTCFVPSKEYPYSSFKVDPTQRKVTIGTKDPMLTIGTIYHEIYFEDLDDFLLYDVIKKVFYIILKRPPKFIAKTIDDADPMNLFEQFYVDWNGPARVSYRYMLPTDYVEIGALKDCYAYQIEFIEELDIEDMYYGWEEEQPTDTIPFEKLISRKLKSTFLYYCSILEDDTHQDDDGSHHLSDLRKPLSQDHYYLLNVLKSNKEFGKTLIDSKFYENMDLVKGKENRYEYLMRAIDSAPFDNRFYQIDRIGKVNLNSPLDSLQATRENYALIKNVYITPTRTLFQKPSMYQLNRALRRYGADNFLLVHFVEENLDEKVEYSKFQTKSIENILLEGIMIEGIGRFHYIGNSASQARSSSCWFTNNRNDIDTIRNQLVDLSINTGIANPRKYLRSLGLVFSGTTPSIIIPNNQYNENLDDVRNDEAIFTEGIGFIGKNLANKINAENSFPLGTSSYQIRIGGNKGVVSVHHSIENGIYLRNSMKKFNTNNSEMNRTLEIISIASKKNCTLNRQIINLFGGLGVPDRLFLMLVMECLEKLALILQDSSMARSELKNIDFFNQSEPTEKELLYDPLIRRILHTLYKKQLTKYLDFCFIPIKNARTLLGVIDETGTLEENQVFVRITADNNEIIVIQSNVAVVKNPCLHPGDVQLAMGVDNQLLHHMLDVVVFSQKGTIPLFSKCSGSDLDGDRYFVCFDTDMVNTIVQHKDFCNLPSKSDSTVKEINKDTVIQQFIENTQKGRLGQIALSHLAISDYKSPTDDLAIELAIEHFKEVDFVKTNIHGTVPEQALELTNYGRRYPMFMKASVGANKEFSESTKVLGKIYNQCSSLVSVAQYLPDSRVDESILVSGYEDYVEDARHQFKNYKKEIRYLRSKYNIEKEEDIISSYMDNSMSGSSYSKNIVEDAYNQFSVLAVHYRDLFLLPFKSKESGGGVSDEDIVIKYRQEIDKKVSAWYFVSYGDDKLEKVLSFYWIVKRYINLNSERYQVDRNLLSKDIISNVLKNQCELFSSFATRCQILKSVISGLKKYCPEYFSEANLLLYGSSSFFLHSPTQSDIDIYLYTNHGSALTNDDIFKKVELVLRSNDIDVEHIEYIEKTAVPIVTFTSNGISCDISLDSNGFDKTNYVCSYIDKYPFLYPFLYTVVSWGRETGLLIHQVTDIKTRNLKTWALVWMVIEYCLKKNIIQKMEPVFYTNDSPFSKLEWWTNIFRIISNDVDNSIEQVIGKYVLDFFKFYTKELSFGYFNATQYKLVCPLDRVDLPSLLLEPVYPNYHFLQETFQLAFHSLSSKGGSITEFFKHCHNKNSKVIYLDRLLVHRLRGGDDMSFFENNLKVKTGATNVDIRHIKGNRYQMKISGDPESIQMVIEEVANLSNNISTTPFSSTKKIVTGGGTTLLMEGSETNGNTIIFVNSTRRVHVQHLGKRPSFPMLKVPNQNIGILDDAHMEYTNTIYRQLERFYYFGEAAVHWGDTQAHIRFGQIYFINVSHSGCEKTLAETRLGMSKGSKETVKFELSGNVVIKQDHIKKVKESKKKDLSDSDGQPSGPIVDTASVAFVDRGNEDEEKQSNKTSEPKSSFFTFVLDSVRSMEDLLLGEGWTLRDKPHKSPLVIHMTLNTLDRLKKKTEYKIRVSKDFKKIVMQNPTLTWFGSDLKSRNDEHFDLRYSIQSRKAYPKIFVGDEESCKAEWIKKQPYMDAHLLGKLLITPNRVNTLTKYEVHPEIKENIVLIREHTNNRTYVPPAGHPLAYYNISATLTEIQEFDKSGKILTKKTELEFSMNLPRQVDTALFVTPYWQQGIDFLNLLNKKKDDIDSDCHDNKRQHYEVGNDHCFK</sequence>
<name>F4PL01_CACFS</name>
<protein>
    <recommendedName>
        <fullName evidence="2">RNA-directed RNA polymerase</fullName>
        <ecNumber evidence="2">2.7.7.48</ecNumber>
    </recommendedName>
</protein>
<evidence type="ECO:0000259" key="10">
    <source>
        <dbReference type="PROSITE" id="PS51194"/>
    </source>
</evidence>
<comment type="catalytic activity">
    <reaction evidence="8">
        <text>RNA(n) + a ribonucleoside 5'-triphosphate = RNA(n+1) + diphosphate</text>
        <dbReference type="Rhea" id="RHEA:21248"/>
        <dbReference type="Rhea" id="RHEA-COMP:14527"/>
        <dbReference type="Rhea" id="RHEA-COMP:17342"/>
        <dbReference type="ChEBI" id="CHEBI:33019"/>
        <dbReference type="ChEBI" id="CHEBI:61557"/>
        <dbReference type="ChEBI" id="CHEBI:140395"/>
        <dbReference type="EC" id="2.7.7.48"/>
    </reaction>
</comment>
<dbReference type="Pfam" id="PF04851">
    <property type="entry name" value="ResIII"/>
    <property type="match status" value="1"/>
</dbReference>
<dbReference type="Gene3D" id="3.40.50.300">
    <property type="entry name" value="P-loop containing nucleotide triphosphate hydrolases"/>
    <property type="match status" value="2"/>
</dbReference>
<dbReference type="InterPro" id="IPR043519">
    <property type="entry name" value="NT_sf"/>
</dbReference>
<dbReference type="EC" id="2.7.7.48" evidence="2"/>
<dbReference type="InterPro" id="IPR054708">
    <property type="entry name" value="MTPAP-like_central"/>
</dbReference>
<dbReference type="Gene3D" id="3.30.460.10">
    <property type="entry name" value="Beta Polymerase, domain 2"/>
    <property type="match status" value="1"/>
</dbReference>
<accession>F4PL01</accession>
<dbReference type="STRING" id="1054147.F4PL01"/>
<dbReference type="CDD" id="cd18034">
    <property type="entry name" value="DEXHc_dicer"/>
    <property type="match status" value="1"/>
</dbReference>
<dbReference type="PANTHER" id="PTHR23079">
    <property type="entry name" value="RNA-DEPENDENT RNA POLYMERASE"/>
    <property type="match status" value="1"/>
</dbReference>
<dbReference type="OMA" id="FNDYYIR"/>
<dbReference type="Pfam" id="PF05183">
    <property type="entry name" value="RdRP"/>
    <property type="match status" value="1"/>
</dbReference>
<dbReference type="EMBL" id="GL883008">
    <property type="protein sequence ID" value="EGG23223.1"/>
    <property type="molecule type" value="Genomic_DNA"/>
</dbReference>
<dbReference type="GO" id="GO:0005524">
    <property type="term" value="F:ATP binding"/>
    <property type="evidence" value="ECO:0007669"/>
    <property type="project" value="InterPro"/>
</dbReference>
<dbReference type="GO" id="GO:0030422">
    <property type="term" value="P:siRNA processing"/>
    <property type="evidence" value="ECO:0007669"/>
    <property type="project" value="TreeGrafter"/>
</dbReference>
<dbReference type="Pfam" id="PF26253">
    <property type="entry name" value="RdRP_head"/>
    <property type="match status" value="1"/>
</dbReference>
<keyword evidence="6" id="KW-0694">RNA-binding</keyword>
<dbReference type="RefSeq" id="XP_004361074.1">
    <property type="nucleotide sequence ID" value="XM_004361017.1"/>
</dbReference>
<dbReference type="PROSITE" id="PS51194">
    <property type="entry name" value="HELICASE_CTER"/>
    <property type="match status" value="1"/>
</dbReference>
<dbReference type="InterPro" id="IPR006935">
    <property type="entry name" value="Helicase/UvrB_N"/>
</dbReference>
<keyword evidence="4" id="KW-0808">Transferase</keyword>
<dbReference type="InterPro" id="IPR058752">
    <property type="entry name" value="RDRP_C_head"/>
</dbReference>
<feature type="domain" description="Helicase C-terminal" evidence="10">
    <location>
        <begin position="519"/>
        <end position="684"/>
    </location>
</feature>
<dbReference type="Pfam" id="PF00271">
    <property type="entry name" value="Helicase_C"/>
    <property type="match status" value="1"/>
</dbReference>
<keyword evidence="7" id="KW-0943">RNA-mediated gene silencing</keyword>
<dbReference type="InterPro" id="IPR001650">
    <property type="entry name" value="Helicase_C-like"/>
</dbReference>
<organism evidence="11 12">
    <name type="scientific">Cavenderia fasciculata</name>
    <name type="common">Slime mold</name>
    <name type="synonym">Dictyostelium fasciculatum</name>
    <dbReference type="NCBI Taxonomy" id="261658"/>
    <lineage>
        <taxon>Eukaryota</taxon>
        <taxon>Amoebozoa</taxon>
        <taxon>Evosea</taxon>
        <taxon>Eumycetozoa</taxon>
        <taxon>Dictyostelia</taxon>
        <taxon>Acytosteliales</taxon>
        <taxon>Cavenderiaceae</taxon>
        <taxon>Cavenderia</taxon>
    </lineage>
</organism>
<evidence type="ECO:0000256" key="1">
    <source>
        <dbReference type="ARBA" id="ARBA00005762"/>
    </source>
</evidence>
<dbReference type="PROSITE" id="PS51192">
    <property type="entry name" value="HELICASE_ATP_BIND_1"/>
    <property type="match status" value="1"/>
</dbReference>
<keyword evidence="3 11" id="KW-0696">RNA-directed RNA polymerase</keyword>
<evidence type="ECO:0000256" key="2">
    <source>
        <dbReference type="ARBA" id="ARBA00012494"/>
    </source>
</evidence>
<evidence type="ECO:0000256" key="5">
    <source>
        <dbReference type="ARBA" id="ARBA00022695"/>
    </source>
</evidence>
<dbReference type="SUPFAM" id="SSF52540">
    <property type="entry name" value="P-loop containing nucleoside triphosphate hydrolases"/>
    <property type="match status" value="1"/>
</dbReference>
<evidence type="ECO:0000313" key="12">
    <source>
        <dbReference type="Proteomes" id="UP000007797"/>
    </source>
</evidence>
<dbReference type="GeneID" id="14875186"/>
<evidence type="ECO:0000256" key="3">
    <source>
        <dbReference type="ARBA" id="ARBA00022484"/>
    </source>
</evidence>
<dbReference type="SUPFAM" id="SSF81301">
    <property type="entry name" value="Nucleotidyltransferase"/>
    <property type="match status" value="1"/>
</dbReference>
<dbReference type="Proteomes" id="UP000007797">
    <property type="component" value="Unassembled WGS sequence"/>
</dbReference>
<dbReference type="Pfam" id="PF22600">
    <property type="entry name" value="MTPAP-like_central"/>
    <property type="match status" value="1"/>
</dbReference>
<dbReference type="PANTHER" id="PTHR23079:SF55">
    <property type="entry name" value="RNA-DIRECTED RNA POLYMERASE"/>
    <property type="match status" value="1"/>
</dbReference>
<dbReference type="GO" id="GO:0003677">
    <property type="term" value="F:DNA binding"/>
    <property type="evidence" value="ECO:0007669"/>
    <property type="project" value="InterPro"/>
</dbReference>
<dbReference type="InterPro" id="IPR014001">
    <property type="entry name" value="Helicase_ATP-bd"/>
</dbReference>
<dbReference type="GO" id="GO:0003723">
    <property type="term" value="F:RNA binding"/>
    <property type="evidence" value="ECO:0007669"/>
    <property type="project" value="UniProtKB-KW"/>
</dbReference>
<dbReference type="SMART" id="SM00490">
    <property type="entry name" value="HELICc"/>
    <property type="match status" value="1"/>
</dbReference>
<evidence type="ECO:0000259" key="9">
    <source>
        <dbReference type="PROSITE" id="PS51192"/>
    </source>
</evidence>
<dbReference type="GO" id="GO:0003968">
    <property type="term" value="F:RNA-directed RNA polymerase activity"/>
    <property type="evidence" value="ECO:0007669"/>
    <property type="project" value="UniProtKB-KW"/>
</dbReference>
<keyword evidence="12" id="KW-1185">Reference proteome</keyword>
<keyword evidence="5" id="KW-0548">Nucleotidyltransferase</keyword>
<gene>
    <name evidence="11" type="primary">rrpA</name>
    <name evidence="11" type="ORF">DFA_05355</name>
</gene>
<proteinExistence type="inferred from homology"/>
<reference evidence="12" key="1">
    <citation type="journal article" date="2011" name="Genome Res.">
        <title>Phylogeny-wide analysis of social amoeba genomes highlights ancient origins for complex intercellular communication.</title>
        <authorList>
            <person name="Heidel A.J."/>
            <person name="Lawal H.M."/>
            <person name="Felder M."/>
            <person name="Schilde C."/>
            <person name="Helps N.R."/>
            <person name="Tunggal B."/>
            <person name="Rivero F."/>
            <person name="John U."/>
            <person name="Schleicher M."/>
            <person name="Eichinger L."/>
            <person name="Platzer M."/>
            <person name="Noegel A.A."/>
            <person name="Schaap P."/>
            <person name="Gloeckner G."/>
        </authorList>
    </citation>
    <scope>NUCLEOTIDE SEQUENCE [LARGE SCALE GENOMIC DNA]</scope>
    <source>
        <strain evidence="12">SH3</strain>
    </source>
</reference>
<comment type="similarity">
    <text evidence="1">Belongs to the RdRP family.</text>
</comment>
<evidence type="ECO:0000256" key="7">
    <source>
        <dbReference type="ARBA" id="ARBA00023158"/>
    </source>
</evidence>
<dbReference type="KEGG" id="dfa:DFA_05355"/>
<dbReference type="OrthoDB" id="6513042at2759"/>
<evidence type="ECO:0000256" key="4">
    <source>
        <dbReference type="ARBA" id="ARBA00022679"/>
    </source>
</evidence>
<dbReference type="GO" id="GO:0031380">
    <property type="term" value="C:nuclear RNA-directed RNA polymerase complex"/>
    <property type="evidence" value="ECO:0007669"/>
    <property type="project" value="TreeGrafter"/>
</dbReference>
<dbReference type="InterPro" id="IPR057596">
    <property type="entry name" value="RDRP_core"/>
</dbReference>
<dbReference type="InterPro" id="IPR007855">
    <property type="entry name" value="RDRP"/>
</dbReference>